<organism evidence="2">
    <name type="scientific">Medicago truncatula</name>
    <name type="common">Barrel medic</name>
    <name type="synonym">Medicago tribuloides</name>
    <dbReference type="NCBI Taxonomy" id="3880"/>
    <lineage>
        <taxon>Eukaryota</taxon>
        <taxon>Viridiplantae</taxon>
        <taxon>Streptophyta</taxon>
        <taxon>Embryophyta</taxon>
        <taxon>Tracheophyta</taxon>
        <taxon>Spermatophyta</taxon>
        <taxon>Magnoliopsida</taxon>
        <taxon>eudicotyledons</taxon>
        <taxon>Gunneridae</taxon>
        <taxon>Pentapetalae</taxon>
        <taxon>rosids</taxon>
        <taxon>fabids</taxon>
        <taxon>Fabales</taxon>
        <taxon>Fabaceae</taxon>
        <taxon>Papilionoideae</taxon>
        <taxon>50 kb inversion clade</taxon>
        <taxon>NPAAA clade</taxon>
        <taxon>Hologalegina</taxon>
        <taxon>IRL clade</taxon>
        <taxon>Trifolieae</taxon>
        <taxon>Medicago</taxon>
    </lineage>
</organism>
<dbReference type="Gramene" id="rna8344">
    <property type="protein sequence ID" value="RHN72602.1"/>
    <property type="gene ID" value="gene8344"/>
</dbReference>
<dbReference type="InterPro" id="IPR044730">
    <property type="entry name" value="RNase_H-like_dom_plant"/>
</dbReference>
<dbReference type="OrthoDB" id="1436468at2759"/>
<dbReference type="GO" id="GO:0004523">
    <property type="term" value="F:RNA-DNA hybrid ribonuclease activity"/>
    <property type="evidence" value="ECO:0007669"/>
    <property type="project" value="InterPro"/>
</dbReference>
<dbReference type="AlphaFoldDB" id="Q2HVF1"/>
<dbReference type="InterPro" id="IPR002156">
    <property type="entry name" value="RNaseH_domain"/>
</dbReference>
<dbReference type="EMBL" id="AC148915">
    <property type="protein sequence ID" value="ABD28496.1"/>
    <property type="molecule type" value="Genomic_DNA"/>
</dbReference>
<dbReference type="InterPro" id="IPR036397">
    <property type="entry name" value="RNaseH_sf"/>
</dbReference>
<keyword evidence="2" id="KW-0808">Transferase</keyword>
<reference evidence="3" key="4">
    <citation type="journal article" date="2018" name="Nat. Plants">
        <title>Whole-genome landscape of Medicago truncatula symbiotic genes.</title>
        <authorList>
            <person name="Pecrix Y."/>
            <person name="Gamas P."/>
            <person name="Carrere S."/>
        </authorList>
    </citation>
    <scope>NUCLEOTIDE SEQUENCE</scope>
    <source>
        <tissue evidence="3">Leaves</tissue>
    </source>
</reference>
<evidence type="ECO:0000313" key="4">
    <source>
        <dbReference type="Proteomes" id="UP000265566"/>
    </source>
</evidence>
<sequence length="126" mass="14394">MVSWQHGDEDTLILNDDGSALNNSGKANYGGLIRKHDGSFLRGLFGSVGISNILHAEIQTLIGIKLCWETGYRKLMCFFDSIHVVELVMKDISRFHHYANLLELIQNYLDKDWFISIQHILWDGNS</sequence>
<dbReference type="Gene3D" id="3.30.420.10">
    <property type="entry name" value="Ribonuclease H-like superfamily/Ribonuclease H"/>
    <property type="match status" value="1"/>
</dbReference>
<evidence type="ECO:0000259" key="1">
    <source>
        <dbReference type="Pfam" id="PF13456"/>
    </source>
</evidence>
<dbReference type="InterPro" id="IPR053151">
    <property type="entry name" value="RNase_H-like"/>
</dbReference>
<dbReference type="Proteomes" id="UP000265566">
    <property type="component" value="Chromosome 2"/>
</dbReference>
<reference evidence="2" key="2">
    <citation type="submission" date="2007-03" db="EMBL/GenBank/DDBJ databases">
        <authorList>
            <consortium name="The International Medicago Genome Annotation Group"/>
        </authorList>
    </citation>
    <scope>NUCLEOTIDE SEQUENCE</scope>
</reference>
<feature type="domain" description="RNase H type-1" evidence="1">
    <location>
        <begin position="15"/>
        <end position="125"/>
    </location>
</feature>
<dbReference type="GO" id="GO:0003676">
    <property type="term" value="F:nucleic acid binding"/>
    <property type="evidence" value="ECO:0007669"/>
    <property type="project" value="InterPro"/>
</dbReference>
<dbReference type="EMBL" id="PSQE01000002">
    <property type="protein sequence ID" value="RHN72602.1"/>
    <property type="molecule type" value="Genomic_DNA"/>
</dbReference>
<dbReference type="PANTHER" id="PTHR47723:SF19">
    <property type="entry name" value="POLYNUCLEOTIDYL TRANSFERASE, RIBONUCLEASE H-LIKE SUPERFAMILY PROTEIN"/>
    <property type="match status" value="1"/>
</dbReference>
<evidence type="ECO:0000313" key="2">
    <source>
        <dbReference type="EMBL" id="ABD28496.1"/>
    </source>
</evidence>
<accession>Q2HVF1</accession>
<reference evidence="4" key="3">
    <citation type="journal article" date="2018" name="Nat. Plants">
        <title>Whole-genome landscape of Medicago truncatula symbiotic genes.</title>
        <authorList>
            <person name="Pecrix Y."/>
            <person name="Staton S.E."/>
            <person name="Sallet E."/>
            <person name="Lelandais-Briere C."/>
            <person name="Moreau S."/>
            <person name="Carrere S."/>
            <person name="Blein T."/>
            <person name="Jardinaud M.F."/>
            <person name="Latrasse D."/>
            <person name="Zouine M."/>
            <person name="Zahm M."/>
            <person name="Kreplak J."/>
            <person name="Mayjonade B."/>
            <person name="Satge C."/>
            <person name="Perez M."/>
            <person name="Cauet S."/>
            <person name="Marande W."/>
            <person name="Chantry-Darmon C."/>
            <person name="Lopez-Roques C."/>
            <person name="Bouchez O."/>
            <person name="Berard A."/>
            <person name="Debelle F."/>
            <person name="Munos S."/>
            <person name="Bendahmane A."/>
            <person name="Berges H."/>
            <person name="Niebel A."/>
            <person name="Buitink J."/>
            <person name="Frugier F."/>
            <person name="Benhamed M."/>
            <person name="Crespi M."/>
            <person name="Gouzy J."/>
            <person name="Gamas P."/>
        </authorList>
    </citation>
    <scope>NUCLEOTIDE SEQUENCE [LARGE SCALE GENOMIC DNA]</scope>
    <source>
        <strain evidence="4">cv. Jemalong A17</strain>
    </source>
</reference>
<dbReference type="SUPFAM" id="SSF53098">
    <property type="entry name" value="Ribonuclease H-like"/>
    <property type="match status" value="1"/>
</dbReference>
<proteinExistence type="predicted"/>
<dbReference type="CDD" id="cd06222">
    <property type="entry name" value="RNase_H_like"/>
    <property type="match status" value="1"/>
</dbReference>
<dbReference type="GO" id="GO:0016740">
    <property type="term" value="F:transferase activity"/>
    <property type="evidence" value="ECO:0007669"/>
    <property type="project" value="UniProtKB-KW"/>
</dbReference>
<evidence type="ECO:0000313" key="3">
    <source>
        <dbReference type="EMBL" id="RHN72602.1"/>
    </source>
</evidence>
<dbReference type="Pfam" id="PF13456">
    <property type="entry name" value="RVT_3"/>
    <property type="match status" value="1"/>
</dbReference>
<dbReference type="PANTHER" id="PTHR47723">
    <property type="entry name" value="OS05G0353850 PROTEIN"/>
    <property type="match status" value="1"/>
</dbReference>
<name>Q2HVF1_MEDTR</name>
<dbReference type="InterPro" id="IPR012337">
    <property type="entry name" value="RNaseH-like_sf"/>
</dbReference>
<gene>
    <name evidence="2" type="ORF">MtrDRAFT_AC148915g14v2</name>
    <name evidence="3" type="ORF">MtrunA17_Chr2g0289581</name>
</gene>
<protein>
    <submittedName>
        <fullName evidence="2">Polynucleotidyl transferase, Ribonuclease H fold</fullName>
    </submittedName>
    <submittedName>
        <fullName evidence="3">Putative ribonuclease H-like domain-containing protein</fullName>
    </submittedName>
</protein>
<reference evidence="2" key="1">
    <citation type="submission" date="2004-05" db="EMBL/GenBank/DDBJ databases">
        <authorList>
            <person name="Town C.D."/>
        </authorList>
    </citation>
    <scope>NUCLEOTIDE SEQUENCE</scope>
</reference>